<evidence type="ECO:0000313" key="4">
    <source>
        <dbReference type="Proteomes" id="UP000030008"/>
    </source>
</evidence>
<organism evidence="3 4">
    <name type="scientific">Clostridium innocuum</name>
    <dbReference type="NCBI Taxonomy" id="1522"/>
    <lineage>
        <taxon>Bacteria</taxon>
        <taxon>Bacillati</taxon>
        <taxon>Bacillota</taxon>
        <taxon>Clostridia</taxon>
        <taxon>Eubacteriales</taxon>
        <taxon>Clostridiaceae</taxon>
        <taxon>Clostridium</taxon>
    </lineage>
</organism>
<dbReference type="GO" id="GO:0016020">
    <property type="term" value="C:membrane"/>
    <property type="evidence" value="ECO:0007669"/>
    <property type="project" value="InterPro"/>
</dbReference>
<dbReference type="PROSITE" id="PS51096">
    <property type="entry name" value="PTS_EIIA_TYPE_4"/>
    <property type="match status" value="1"/>
</dbReference>
<keyword evidence="3" id="KW-0762">Sugar transport</keyword>
<feature type="domain" description="PTS EIIA type-4" evidence="2">
    <location>
        <begin position="1"/>
        <end position="122"/>
    </location>
</feature>
<evidence type="ECO:0000256" key="1">
    <source>
        <dbReference type="ARBA" id="ARBA00022679"/>
    </source>
</evidence>
<dbReference type="RefSeq" id="WP_044907094.1">
    <property type="nucleotide sequence ID" value="NZ_JQIF01000092.1"/>
</dbReference>
<dbReference type="PANTHER" id="PTHR33799:SF1">
    <property type="entry name" value="PTS SYSTEM MANNOSE-SPECIFIC EIIAB COMPONENT-RELATED"/>
    <property type="match status" value="1"/>
</dbReference>
<dbReference type="AlphaFoldDB" id="A0A099I3X4"/>
<keyword evidence="1" id="KW-0808">Transferase</keyword>
<dbReference type="GO" id="GO:0016740">
    <property type="term" value="F:transferase activity"/>
    <property type="evidence" value="ECO:0007669"/>
    <property type="project" value="UniProtKB-KW"/>
</dbReference>
<dbReference type="SUPFAM" id="SSF53062">
    <property type="entry name" value="PTS system fructose IIA component-like"/>
    <property type="match status" value="1"/>
</dbReference>
<dbReference type="Pfam" id="PF03610">
    <property type="entry name" value="EIIA-man"/>
    <property type="match status" value="1"/>
</dbReference>
<dbReference type="Proteomes" id="UP000030008">
    <property type="component" value="Unassembled WGS sequence"/>
</dbReference>
<dbReference type="EMBL" id="JQIF01000092">
    <property type="protein sequence ID" value="KGJ51927.1"/>
    <property type="molecule type" value="Genomic_DNA"/>
</dbReference>
<proteinExistence type="predicted"/>
<dbReference type="PANTHER" id="PTHR33799">
    <property type="entry name" value="PTS PERMEASE-RELATED-RELATED"/>
    <property type="match status" value="1"/>
</dbReference>
<dbReference type="InterPro" id="IPR036662">
    <property type="entry name" value="PTS_EIIA_man-typ_sf"/>
</dbReference>
<accession>A0A099I3X4</accession>
<name>A0A099I3X4_CLOIN</name>
<evidence type="ECO:0000313" key="3">
    <source>
        <dbReference type="EMBL" id="KGJ51927.1"/>
    </source>
</evidence>
<sequence length="136" mass="14869">MANIILASHGELAKGMLHSASMIIGDLTKGVEVFCLYPGQNPQDYADQLRLKIENSRDAWIILADILGGSVHTALSQLTAFGDVTVLSGMNLNLVLSVLLGDHDDVSERRMAHIMDEAKTGITCRKSIDKQEEEDF</sequence>
<comment type="caution">
    <text evidence="3">The sequence shown here is derived from an EMBL/GenBank/DDBJ whole genome shotgun (WGS) entry which is preliminary data.</text>
</comment>
<dbReference type="Gene3D" id="3.40.50.510">
    <property type="entry name" value="Phosphotransferase system, mannose-type IIA component"/>
    <property type="match status" value="1"/>
</dbReference>
<protein>
    <submittedName>
        <fullName evidence="3">PTS sugar transporter subunit IIA</fullName>
    </submittedName>
</protein>
<keyword evidence="3" id="KW-0813">Transport</keyword>
<evidence type="ECO:0000259" key="2">
    <source>
        <dbReference type="PROSITE" id="PS51096"/>
    </source>
</evidence>
<gene>
    <name evidence="3" type="ORF">CIAN88_17640</name>
</gene>
<dbReference type="GO" id="GO:0009401">
    <property type="term" value="P:phosphoenolpyruvate-dependent sugar phosphotransferase system"/>
    <property type="evidence" value="ECO:0007669"/>
    <property type="project" value="InterPro"/>
</dbReference>
<dbReference type="InterPro" id="IPR004701">
    <property type="entry name" value="PTS_EIIA_man-typ"/>
</dbReference>
<dbReference type="InterPro" id="IPR051471">
    <property type="entry name" value="Bacterial_PTS_sugar_comp"/>
</dbReference>
<reference evidence="3 4" key="1">
    <citation type="submission" date="2014-08" db="EMBL/GenBank/DDBJ databases">
        <title>Clostridium innocuum, an unnegligible vancomycin-resistant pathogen causing extra-intestinal infections.</title>
        <authorList>
            <person name="Feng Y."/>
            <person name="Chiu C.-H."/>
        </authorList>
    </citation>
    <scope>NUCLEOTIDE SEQUENCE [LARGE SCALE GENOMIC DNA]</scope>
    <source>
        <strain evidence="3 4">AN88</strain>
    </source>
</reference>